<protein>
    <submittedName>
        <fullName evidence="6">Alpha-ketoacid dehydrogenase subunit beta</fullName>
    </submittedName>
</protein>
<dbReference type="Proteomes" id="UP001500467">
    <property type="component" value="Unassembled WGS sequence"/>
</dbReference>
<dbReference type="Pfam" id="PF02779">
    <property type="entry name" value="Transket_pyr"/>
    <property type="match status" value="1"/>
</dbReference>
<comment type="cofactor">
    <cofactor evidence="1">
        <name>thiamine diphosphate</name>
        <dbReference type="ChEBI" id="CHEBI:58937"/>
    </cofactor>
</comment>
<dbReference type="InterPro" id="IPR033248">
    <property type="entry name" value="Transketolase_C"/>
</dbReference>
<dbReference type="PANTHER" id="PTHR43257:SF2">
    <property type="entry name" value="PYRUVATE DEHYDROGENASE E1 COMPONENT SUBUNIT BETA"/>
    <property type="match status" value="1"/>
</dbReference>
<evidence type="ECO:0000256" key="3">
    <source>
        <dbReference type="ARBA" id="ARBA00023052"/>
    </source>
</evidence>
<dbReference type="InterPro" id="IPR009014">
    <property type="entry name" value="Transketo_C/PFOR_II"/>
</dbReference>
<gene>
    <name evidence="6" type="ORF">GCM10009675_20740</name>
</gene>
<dbReference type="SUPFAM" id="SSF52518">
    <property type="entry name" value="Thiamin diphosphate-binding fold (THDP-binding)"/>
    <property type="match status" value="1"/>
</dbReference>
<comment type="caution">
    <text evidence="6">The sequence shown here is derived from an EMBL/GenBank/DDBJ whole genome shotgun (WGS) entry which is preliminary data.</text>
</comment>
<evidence type="ECO:0000256" key="4">
    <source>
        <dbReference type="SAM" id="MobiDB-lite"/>
    </source>
</evidence>
<dbReference type="CDD" id="cd07036">
    <property type="entry name" value="TPP_PYR_E1-PDHc-beta_like"/>
    <property type="match status" value="1"/>
</dbReference>
<dbReference type="SMART" id="SM00861">
    <property type="entry name" value="Transket_pyr"/>
    <property type="match status" value="1"/>
</dbReference>
<evidence type="ECO:0000313" key="7">
    <source>
        <dbReference type="Proteomes" id="UP001500467"/>
    </source>
</evidence>
<sequence length="362" mass="37217">MTTTSDVGTGAVTAAGTEPVTGGAAAGGTAPAVAEPRTLTYSEAVREAMAQAMTADESVFLFGEDVGTYGGAFGVSGDLVHRFGTERVRDTPISELGIVGAAVGAGLAGMRPIVEIQFSDFTAQAMDQIANQAAKIHFMLGGAATVPMVLRAPGGSGTGAAAQHSQSLEAWFAHVPGLKVVMPSTAADAKGLLLSAIDDPNPVIVLEHKLLYKQSGPVPEDPVRVPLGETAVRRTGADVTIVATGVMVPRALEAAERLATDGVSAAVLDPRTLRPLDDQTIVDSVAATGRALLVQEAPRTGGFMSEIAARIVESPAFGRLQAPVSRLCGLDVPIPYAPQLEQAAVPQVDDIVAKAGELVRRW</sequence>
<reference evidence="6 7" key="1">
    <citation type="journal article" date="2019" name="Int. J. Syst. Evol. Microbiol.">
        <title>The Global Catalogue of Microorganisms (GCM) 10K type strain sequencing project: providing services to taxonomists for standard genome sequencing and annotation.</title>
        <authorList>
            <consortium name="The Broad Institute Genomics Platform"/>
            <consortium name="The Broad Institute Genome Sequencing Center for Infectious Disease"/>
            <person name="Wu L."/>
            <person name="Ma J."/>
        </authorList>
    </citation>
    <scope>NUCLEOTIDE SEQUENCE [LARGE SCALE GENOMIC DNA]</scope>
    <source>
        <strain evidence="6 7">JCM 13022</strain>
    </source>
</reference>
<dbReference type="PANTHER" id="PTHR43257">
    <property type="entry name" value="PYRUVATE DEHYDROGENASE E1 COMPONENT BETA SUBUNIT"/>
    <property type="match status" value="1"/>
</dbReference>
<evidence type="ECO:0000313" key="6">
    <source>
        <dbReference type="EMBL" id="GAA1203158.1"/>
    </source>
</evidence>
<organism evidence="6 7">
    <name type="scientific">Prauserella alba</name>
    <dbReference type="NCBI Taxonomy" id="176898"/>
    <lineage>
        <taxon>Bacteria</taxon>
        <taxon>Bacillati</taxon>
        <taxon>Actinomycetota</taxon>
        <taxon>Actinomycetes</taxon>
        <taxon>Pseudonocardiales</taxon>
        <taxon>Pseudonocardiaceae</taxon>
        <taxon>Prauserella</taxon>
    </lineage>
</organism>
<name>A0ABN1VDZ1_9PSEU</name>
<feature type="domain" description="Transketolase-like pyrimidine-binding" evidence="5">
    <location>
        <begin position="39"/>
        <end position="214"/>
    </location>
</feature>
<dbReference type="Pfam" id="PF02780">
    <property type="entry name" value="Transketolase_C"/>
    <property type="match status" value="1"/>
</dbReference>
<dbReference type="Gene3D" id="3.40.50.920">
    <property type="match status" value="1"/>
</dbReference>
<keyword evidence="7" id="KW-1185">Reference proteome</keyword>
<dbReference type="InterPro" id="IPR029061">
    <property type="entry name" value="THDP-binding"/>
</dbReference>
<keyword evidence="3" id="KW-0786">Thiamine pyrophosphate</keyword>
<dbReference type="RefSeq" id="WP_301301756.1">
    <property type="nucleotide sequence ID" value="NZ_BAAALM010000007.1"/>
</dbReference>
<dbReference type="NCBIfam" id="NF006667">
    <property type="entry name" value="PRK09212.1"/>
    <property type="match status" value="1"/>
</dbReference>
<evidence type="ECO:0000256" key="1">
    <source>
        <dbReference type="ARBA" id="ARBA00001964"/>
    </source>
</evidence>
<feature type="region of interest" description="Disordered" evidence="4">
    <location>
        <begin position="1"/>
        <end position="31"/>
    </location>
</feature>
<feature type="compositionally biased region" description="Low complexity" evidence="4">
    <location>
        <begin position="7"/>
        <end position="31"/>
    </location>
</feature>
<dbReference type="InterPro" id="IPR005475">
    <property type="entry name" value="Transketolase-like_Pyr-bd"/>
</dbReference>
<dbReference type="Gene3D" id="3.40.50.970">
    <property type="match status" value="1"/>
</dbReference>
<evidence type="ECO:0000259" key="5">
    <source>
        <dbReference type="SMART" id="SM00861"/>
    </source>
</evidence>
<dbReference type="EMBL" id="BAAALM010000007">
    <property type="protein sequence ID" value="GAA1203158.1"/>
    <property type="molecule type" value="Genomic_DNA"/>
</dbReference>
<proteinExistence type="predicted"/>
<keyword evidence="2" id="KW-0560">Oxidoreductase</keyword>
<evidence type="ECO:0000256" key="2">
    <source>
        <dbReference type="ARBA" id="ARBA00023002"/>
    </source>
</evidence>
<accession>A0ABN1VDZ1</accession>
<dbReference type="SUPFAM" id="SSF52922">
    <property type="entry name" value="TK C-terminal domain-like"/>
    <property type="match status" value="1"/>
</dbReference>